<feature type="compositionally biased region" description="Basic residues" evidence="1">
    <location>
        <begin position="97"/>
        <end position="118"/>
    </location>
</feature>
<dbReference type="PANTHER" id="PTHR36709:SF1">
    <property type="entry name" value="OS02G0604100 PROTEIN"/>
    <property type="match status" value="1"/>
</dbReference>
<keyword evidence="3" id="KW-1185">Reference proteome</keyword>
<dbReference type="Proteomes" id="UP001161247">
    <property type="component" value="Unassembled WGS sequence"/>
</dbReference>
<accession>A0AAV1BWW7</accession>
<evidence type="ECO:0000256" key="1">
    <source>
        <dbReference type="SAM" id="MobiDB-lite"/>
    </source>
</evidence>
<evidence type="ECO:0000313" key="2">
    <source>
        <dbReference type="EMBL" id="CAI9087042.1"/>
    </source>
</evidence>
<dbReference type="PANTHER" id="PTHR36709">
    <property type="entry name" value="OS02G0604100 PROTEIN"/>
    <property type="match status" value="1"/>
</dbReference>
<feature type="compositionally biased region" description="Polar residues" evidence="1">
    <location>
        <begin position="29"/>
        <end position="38"/>
    </location>
</feature>
<comment type="caution">
    <text evidence="2">The sequence shown here is derived from an EMBL/GenBank/DDBJ whole genome shotgun (WGS) entry which is preliminary data.</text>
</comment>
<proteinExistence type="predicted"/>
<dbReference type="EMBL" id="CATKSE010000001">
    <property type="protein sequence ID" value="CAI9087042.1"/>
    <property type="molecule type" value="Genomic_DNA"/>
</dbReference>
<name>A0AAV1BWW7_OLDCO</name>
<evidence type="ECO:0000313" key="3">
    <source>
        <dbReference type="Proteomes" id="UP001161247"/>
    </source>
</evidence>
<dbReference type="AlphaFoldDB" id="A0AAV1BWW7"/>
<feature type="region of interest" description="Disordered" evidence="1">
    <location>
        <begin position="1"/>
        <end position="50"/>
    </location>
</feature>
<reference evidence="2" key="1">
    <citation type="submission" date="2023-03" db="EMBL/GenBank/DDBJ databases">
        <authorList>
            <person name="Julca I."/>
        </authorList>
    </citation>
    <scope>NUCLEOTIDE SEQUENCE</scope>
</reference>
<gene>
    <name evidence="2" type="ORF">OLC1_LOCUS24982</name>
</gene>
<organism evidence="2 3">
    <name type="scientific">Oldenlandia corymbosa var. corymbosa</name>
    <dbReference type="NCBI Taxonomy" id="529605"/>
    <lineage>
        <taxon>Eukaryota</taxon>
        <taxon>Viridiplantae</taxon>
        <taxon>Streptophyta</taxon>
        <taxon>Embryophyta</taxon>
        <taxon>Tracheophyta</taxon>
        <taxon>Spermatophyta</taxon>
        <taxon>Magnoliopsida</taxon>
        <taxon>eudicotyledons</taxon>
        <taxon>Gunneridae</taxon>
        <taxon>Pentapetalae</taxon>
        <taxon>asterids</taxon>
        <taxon>lamiids</taxon>
        <taxon>Gentianales</taxon>
        <taxon>Rubiaceae</taxon>
        <taxon>Rubioideae</taxon>
        <taxon>Spermacoceae</taxon>
        <taxon>Hedyotis-Oldenlandia complex</taxon>
        <taxon>Oldenlandia</taxon>
    </lineage>
</organism>
<feature type="region of interest" description="Disordered" evidence="1">
    <location>
        <begin position="97"/>
        <end position="135"/>
    </location>
</feature>
<protein>
    <submittedName>
        <fullName evidence="2">OLC1v1021006C1</fullName>
    </submittedName>
</protein>
<sequence>MAKYNVVLKQKRAAQAEQKRAKYGDPVSNKLTQKSNPNYPLHSVSGKRKRKLFKKWRREQKEALAKGLVTMQDVEMAVADGGASKDATKSSIKFHMKKAPKLKSRLSKKSEIKHRRKFAGQVAESSSSSAIAMEE</sequence>